<comment type="subcellular location">
    <subcellularLocation>
        <location evidence="1">Nucleus</location>
    </subcellularLocation>
</comment>
<dbReference type="GO" id="GO:0006383">
    <property type="term" value="P:transcription by RNA polymerase III"/>
    <property type="evidence" value="ECO:0007669"/>
    <property type="project" value="InterPro"/>
</dbReference>
<dbReference type="InterPro" id="IPR024661">
    <property type="entry name" value="RNA_pol_III_Rpc31"/>
</dbReference>
<keyword evidence="5" id="KW-0378">Hydrolase</keyword>
<dbReference type="Pfam" id="PF11705">
    <property type="entry name" value="RNA_pol_3_Rpc31"/>
    <property type="match status" value="1"/>
</dbReference>
<feature type="region of interest" description="Disordered" evidence="4">
    <location>
        <begin position="154"/>
        <end position="193"/>
    </location>
</feature>
<evidence type="ECO:0000313" key="6">
    <source>
        <dbReference type="Proteomes" id="UP000297703"/>
    </source>
</evidence>
<keyword evidence="5" id="KW-0540">Nuclease</keyword>
<keyword evidence="6" id="KW-1185">Reference proteome</keyword>
<keyword evidence="5" id="KW-0255">Endonuclease</keyword>
<evidence type="ECO:0000256" key="2">
    <source>
        <dbReference type="ARBA" id="ARBA00008352"/>
    </source>
</evidence>
<dbReference type="PANTHER" id="PTHR15367:SF4">
    <property type="entry name" value="DNA-DIRECTED RNA POLYMERASE III SUBUNIT RPC7-LIKE"/>
    <property type="match status" value="1"/>
</dbReference>
<comment type="similarity">
    <text evidence="2">Belongs to the eukaryotic RPC7 RNA polymerase subunit family.</text>
</comment>
<dbReference type="AlphaFoldDB" id="A0A4D9EJZ0"/>
<evidence type="ECO:0000256" key="3">
    <source>
        <dbReference type="ARBA" id="ARBA00023242"/>
    </source>
</evidence>
<evidence type="ECO:0000256" key="1">
    <source>
        <dbReference type="ARBA" id="ARBA00004123"/>
    </source>
</evidence>
<dbReference type="Proteomes" id="UP000297703">
    <property type="component" value="Unassembled WGS sequence"/>
</dbReference>
<proteinExistence type="inferred from homology"/>
<evidence type="ECO:0000313" key="5">
    <source>
        <dbReference type="EMBL" id="TFK06600.1"/>
    </source>
</evidence>
<feature type="compositionally biased region" description="Acidic residues" evidence="4">
    <location>
        <begin position="160"/>
        <end position="187"/>
    </location>
</feature>
<sequence length="276" mass="31279">MAGRGGRGRGRSQMTFNVEAVGIGKGDSLPPSTLQPSPLFPPMEYKPVPLQTGEEVEYMLALKQELRGAMKNLPYYVKPAAPKKDVERYSDKYQMSGPIDNAIDWNPDWRRLPRELKIRVRKLRKERTTILIPKHKQRLPVDKEEAIKKLETLEKKEEEVTSEEEGEKEEEEEGKEEEEEEYDEEEHEEVRRLRRGRPATLSAELLFVAHVSGPHPAPVDLSGGSFGCARDCRIGAFYSHGKQLAGGLSWAGLIPVGKCPRCKRHRPGCPQSRQRG</sequence>
<gene>
    <name evidence="5" type="ORF">DR999_PMT10483</name>
</gene>
<dbReference type="EMBL" id="QXTE01000095">
    <property type="protein sequence ID" value="TFK06600.1"/>
    <property type="molecule type" value="Genomic_DNA"/>
</dbReference>
<organism evidence="5 6">
    <name type="scientific">Platysternon megacephalum</name>
    <name type="common">big-headed turtle</name>
    <dbReference type="NCBI Taxonomy" id="55544"/>
    <lineage>
        <taxon>Eukaryota</taxon>
        <taxon>Metazoa</taxon>
        <taxon>Chordata</taxon>
        <taxon>Craniata</taxon>
        <taxon>Vertebrata</taxon>
        <taxon>Euteleostomi</taxon>
        <taxon>Archelosauria</taxon>
        <taxon>Testudinata</taxon>
        <taxon>Testudines</taxon>
        <taxon>Cryptodira</taxon>
        <taxon>Durocryptodira</taxon>
        <taxon>Testudinoidea</taxon>
        <taxon>Platysternidae</taxon>
        <taxon>Platysternon</taxon>
    </lineage>
</organism>
<accession>A0A4D9EJZ0</accession>
<feature type="compositionally biased region" description="Basic residues" evidence="4">
    <location>
        <begin position="1"/>
        <end position="10"/>
    </location>
</feature>
<reference evidence="5 6" key="2">
    <citation type="submission" date="2019-04" db="EMBL/GenBank/DDBJ databases">
        <title>The genome sequence of big-headed turtle.</title>
        <authorList>
            <person name="Gong S."/>
        </authorList>
    </citation>
    <scope>NUCLEOTIDE SEQUENCE [LARGE SCALE GENOMIC DNA]</scope>
    <source>
        <strain evidence="5">DO16091913</strain>
        <tissue evidence="5">Muscle</tissue>
    </source>
</reference>
<dbReference type="GO" id="GO:0004519">
    <property type="term" value="F:endonuclease activity"/>
    <property type="evidence" value="ECO:0007669"/>
    <property type="project" value="UniProtKB-KW"/>
</dbReference>
<feature type="region of interest" description="Disordered" evidence="4">
    <location>
        <begin position="1"/>
        <end position="41"/>
    </location>
</feature>
<dbReference type="STRING" id="55544.A0A4D9EJZ0"/>
<protein>
    <submittedName>
        <fullName evidence="5">Endonuclease V</fullName>
    </submittedName>
</protein>
<dbReference type="PANTHER" id="PTHR15367">
    <property type="entry name" value="DNA-DIRECTED RNA POLYMERASE III"/>
    <property type="match status" value="1"/>
</dbReference>
<dbReference type="GO" id="GO:0005666">
    <property type="term" value="C:RNA polymerase III complex"/>
    <property type="evidence" value="ECO:0007669"/>
    <property type="project" value="TreeGrafter"/>
</dbReference>
<evidence type="ECO:0000256" key="4">
    <source>
        <dbReference type="SAM" id="MobiDB-lite"/>
    </source>
</evidence>
<feature type="compositionally biased region" description="Low complexity" evidence="4">
    <location>
        <begin position="28"/>
        <end position="37"/>
    </location>
</feature>
<keyword evidence="3" id="KW-0539">Nucleus</keyword>
<comment type="caution">
    <text evidence="5">The sequence shown here is derived from an EMBL/GenBank/DDBJ whole genome shotgun (WGS) entry which is preliminary data.</text>
</comment>
<dbReference type="OrthoDB" id="5377312at2759"/>
<name>A0A4D9EJZ0_9SAUR</name>
<reference evidence="5 6" key="1">
    <citation type="submission" date="2019-04" db="EMBL/GenBank/DDBJ databases">
        <title>Draft genome of the big-headed turtle Platysternon megacephalum.</title>
        <authorList>
            <person name="Gong S."/>
        </authorList>
    </citation>
    <scope>NUCLEOTIDE SEQUENCE [LARGE SCALE GENOMIC DNA]</scope>
    <source>
        <strain evidence="5">DO16091913</strain>
        <tissue evidence="5">Muscle</tissue>
    </source>
</reference>